<sequence length="336" mass="38258">ESNNVKFGNVNCFKDSTNKAQRQANLKLSYLAAFHGVDMAWAAFHAVEVVSSSRFAHKRIGYHVIAQSFSDQTPVLLLITNQLRKDLNSSNEYEKSQDDDDDFVPMPMVLKDQDADPEATIVQISFGDRLRVLIDTMRALKDLGLDVIKGTVSIEGSVKQTKFSITKLVISLRCFPLLSERGDLSRSVALLDDQATSPSVAVVEEGKQRSLFLSLSSPRRNRDELSLRRIEDGMIKSQTILHNKSQKIKGHMIKYHGSGDLDKNMREWRDRQDHARVEHCIVLYFSITGLCIWSRVLYSCIVLYLVTGLCIWPRVLSLHLDTRCHKQTYKMLCFTF</sequence>
<dbReference type="InterPro" id="IPR002553">
    <property type="entry name" value="Clathrin/coatomer_adapt-like_N"/>
</dbReference>
<dbReference type="InterPro" id="IPR017105">
    <property type="entry name" value="AP3_complex_dsu"/>
</dbReference>
<dbReference type="Proteomes" id="UP000824890">
    <property type="component" value="Unassembled WGS sequence"/>
</dbReference>
<gene>
    <name evidence="2" type="ORF">HID58_047671</name>
</gene>
<dbReference type="InterPro" id="IPR016024">
    <property type="entry name" value="ARM-type_fold"/>
</dbReference>
<proteinExistence type="predicted"/>
<evidence type="ECO:0000313" key="3">
    <source>
        <dbReference type="Proteomes" id="UP000824890"/>
    </source>
</evidence>
<accession>A0ABQ8B0X0</accession>
<dbReference type="PANTHER" id="PTHR22781:SF13">
    <property type="entry name" value="AP-3 COMPLEX SUBUNIT DELTA"/>
    <property type="match status" value="1"/>
</dbReference>
<protein>
    <recommendedName>
        <fullName evidence="1">Clathrin/coatomer adaptor adaptin-like N-terminal domain-containing protein</fullName>
    </recommendedName>
</protein>
<dbReference type="EMBL" id="JAGKQM010000012">
    <property type="protein sequence ID" value="KAH0898103.1"/>
    <property type="molecule type" value="Genomic_DNA"/>
</dbReference>
<feature type="domain" description="Clathrin/coatomer adaptor adaptin-like N-terminal" evidence="1">
    <location>
        <begin position="18"/>
        <end position="94"/>
    </location>
</feature>
<dbReference type="InterPro" id="IPR011989">
    <property type="entry name" value="ARM-like"/>
</dbReference>
<reference evidence="2 3" key="1">
    <citation type="submission" date="2021-05" db="EMBL/GenBank/DDBJ databases">
        <title>Genome Assembly of Synthetic Allotetraploid Brassica napus Reveals Homoeologous Exchanges between Subgenomes.</title>
        <authorList>
            <person name="Davis J.T."/>
        </authorList>
    </citation>
    <scope>NUCLEOTIDE SEQUENCE [LARGE SCALE GENOMIC DNA]</scope>
    <source>
        <strain evidence="3">cv. Da-Ae</strain>
        <tissue evidence="2">Seedling</tissue>
    </source>
</reference>
<keyword evidence="3" id="KW-1185">Reference proteome</keyword>
<evidence type="ECO:0000259" key="1">
    <source>
        <dbReference type="Pfam" id="PF01602"/>
    </source>
</evidence>
<evidence type="ECO:0000313" key="2">
    <source>
        <dbReference type="EMBL" id="KAH0898103.1"/>
    </source>
</evidence>
<dbReference type="SUPFAM" id="SSF48371">
    <property type="entry name" value="ARM repeat"/>
    <property type="match status" value="1"/>
</dbReference>
<feature type="non-terminal residue" evidence="2">
    <location>
        <position position="1"/>
    </location>
</feature>
<dbReference type="PANTHER" id="PTHR22781">
    <property type="entry name" value="DELTA ADAPTIN-RELATED"/>
    <property type="match status" value="1"/>
</dbReference>
<dbReference type="Pfam" id="PF01602">
    <property type="entry name" value="Adaptin_N"/>
    <property type="match status" value="1"/>
</dbReference>
<dbReference type="Gene3D" id="1.25.10.10">
    <property type="entry name" value="Leucine-rich Repeat Variant"/>
    <property type="match status" value="1"/>
</dbReference>
<name>A0ABQ8B0X0_BRANA</name>
<organism evidence="2 3">
    <name type="scientific">Brassica napus</name>
    <name type="common">Rape</name>
    <dbReference type="NCBI Taxonomy" id="3708"/>
    <lineage>
        <taxon>Eukaryota</taxon>
        <taxon>Viridiplantae</taxon>
        <taxon>Streptophyta</taxon>
        <taxon>Embryophyta</taxon>
        <taxon>Tracheophyta</taxon>
        <taxon>Spermatophyta</taxon>
        <taxon>Magnoliopsida</taxon>
        <taxon>eudicotyledons</taxon>
        <taxon>Gunneridae</taxon>
        <taxon>Pentapetalae</taxon>
        <taxon>rosids</taxon>
        <taxon>malvids</taxon>
        <taxon>Brassicales</taxon>
        <taxon>Brassicaceae</taxon>
        <taxon>Brassiceae</taxon>
        <taxon>Brassica</taxon>
    </lineage>
</organism>
<comment type="caution">
    <text evidence="2">The sequence shown here is derived from an EMBL/GenBank/DDBJ whole genome shotgun (WGS) entry which is preliminary data.</text>
</comment>